<dbReference type="InterPro" id="IPR036388">
    <property type="entry name" value="WH-like_DNA-bd_sf"/>
</dbReference>
<dbReference type="RefSeq" id="WP_003684094.1">
    <property type="nucleotide sequence ID" value="NZ_BJLV01000016.1"/>
</dbReference>
<evidence type="ECO:0000313" key="8">
    <source>
        <dbReference type="Proteomes" id="UP000185427"/>
    </source>
</evidence>
<feature type="domain" description="HTH marR-type" evidence="4">
    <location>
        <begin position="6"/>
        <end position="179"/>
    </location>
</feature>
<evidence type="ECO:0000313" key="7">
    <source>
        <dbReference type="EMBL" id="PNV58353.1"/>
    </source>
</evidence>
<evidence type="ECO:0000256" key="1">
    <source>
        <dbReference type="ARBA" id="ARBA00023015"/>
    </source>
</evidence>
<organism evidence="5 8">
    <name type="scientific">Limosilactobacillus fermentum</name>
    <name type="common">Lactobacillus fermentum</name>
    <dbReference type="NCBI Taxonomy" id="1613"/>
    <lineage>
        <taxon>Bacteria</taxon>
        <taxon>Bacillati</taxon>
        <taxon>Bacillota</taxon>
        <taxon>Bacilli</taxon>
        <taxon>Lactobacillales</taxon>
        <taxon>Lactobacillaceae</taxon>
        <taxon>Limosilactobacillus</taxon>
    </lineage>
</organism>
<dbReference type="PANTHER" id="PTHR42756">
    <property type="entry name" value="TRANSCRIPTIONAL REGULATOR, MARR"/>
    <property type="match status" value="1"/>
</dbReference>
<dbReference type="InterPro" id="IPR036390">
    <property type="entry name" value="WH_DNA-bd_sf"/>
</dbReference>
<dbReference type="PATRIC" id="fig|1613.32.peg.410"/>
<proteinExistence type="predicted"/>
<dbReference type="SMART" id="SM00347">
    <property type="entry name" value="HTH_MARR"/>
    <property type="match status" value="1"/>
</dbReference>
<keyword evidence="3" id="KW-0804">Transcription</keyword>
<dbReference type="AlphaFoldDB" id="A0A0F4HD93"/>
<reference evidence="7 9" key="2">
    <citation type="submission" date="2018-01" db="EMBL/GenBank/DDBJ databases">
        <title>Draft genome sequence of the feruloyl esterase-producing strain Lactobacillus fermentum CRL 1446, isolated from artisanal goat milk cheese.</title>
        <authorList>
            <person name="Abeijon Mukdsi M.C."/>
            <person name="Saavedra L."/>
            <person name="Gauffin Cano M.P."/>
            <person name="Hebert E.M."/>
            <person name="Medina R.B."/>
        </authorList>
    </citation>
    <scope>NUCLEOTIDE SEQUENCE [LARGE SCALE GENOMIC DNA]</scope>
    <source>
        <strain evidence="7 9">CRL 1446</strain>
    </source>
</reference>
<name>A0A0F4HD93_LIMFE</name>
<evidence type="ECO:0000259" key="4">
    <source>
        <dbReference type="PROSITE" id="PS50995"/>
    </source>
</evidence>
<dbReference type="EMBL" id="WHJL01000134">
    <property type="protein sequence ID" value="MPQ36030.1"/>
    <property type="molecule type" value="Genomic_DNA"/>
</dbReference>
<protein>
    <submittedName>
        <fullName evidence="5 6">Transcriptional regulator</fullName>
    </submittedName>
</protein>
<dbReference type="Proteomes" id="UP000236514">
    <property type="component" value="Unassembled WGS sequence"/>
</dbReference>
<dbReference type="Pfam" id="PF12802">
    <property type="entry name" value="MarR_2"/>
    <property type="match status" value="1"/>
</dbReference>
<dbReference type="Proteomes" id="UP000466799">
    <property type="component" value="Unassembled WGS sequence"/>
</dbReference>
<evidence type="ECO:0000313" key="5">
    <source>
        <dbReference type="EMBL" id="APU46313.1"/>
    </source>
</evidence>
<dbReference type="GO" id="GO:0003677">
    <property type="term" value="F:DNA binding"/>
    <property type="evidence" value="ECO:0007669"/>
    <property type="project" value="UniProtKB-KW"/>
</dbReference>
<dbReference type="Gene3D" id="1.10.10.10">
    <property type="entry name" value="Winged helix-like DNA-binding domain superfamily/Winged helix DNA-binding domain"/>
    <property type="match status" value="1"/>
</dbReference>
<dbReference type="OMA" id="GHAFLKN"/>
<dbReference type="CDD" id="cd00090">
    <property type="entry name" value="HTH_ARSR"/>
    <property type="match status" value="1"/>
</dbReference>
<evidence type="ECO:0000256" key="2">
    <source>
        <dbReference type="ARBA" id="ARBA00023125"/>
    </source>
</evidence>
<reference evidence="6 10" key="3">
    <citation type="submission" date="2019-10" db="EMBL/GenBank/DDBJ databases">
        <title>Genome Sequencing and assembly of Lactobacillus fermentum I2, a lactic acid bacteria.</title>
        <authorList>
            <person name="Lopes L.S."/>
            <person name="Persinoti G.F."/>
            <person name="Riano-Pachon D.M."/>
            <person name="Labate C.A."/>
        </authorList>
    </citation>
    <scope>NUCLEOTIDE SEQUENCE [LARGE SCALE GENOMIC DNA]</scope>
    <source>
        <strain evidence="6 10">I2</strain>
    </source>
</reference>
<keyword evidence="1" id="KW-0805">Transcription regulation</keyword>
<dbReference type="Proteomes" id="UP000185427">
    <property type="component" value="Chromosome"/>
</dbReference>
<dbReference type="PRINTS" id="PR00598">
    <property type="entry name" value="HTHMARR"/>
</dbReference>
<sequence length="182" mass="20114">MTEINDQELMHKLMKTVKGLHKRVHGSGPMGGKCHHHEHGPNGQGCPMHGGMGPGMMMGRHHMPPFAKPGLGHGHSREHLLVLIGKHPDGIRQKELAEGFGINQSSTSELVSKLEDDGYLKREVDPKDKRATLLFLTDLGKARAAEVEDAQKTMFEGLFKNLTAEEKQTFGDLLDKIRGDQN</sequence>
<dbReference type="PANTHER" id="PTHR42756:SF1">
    <property type="entry name" value="TRANSCRIPTIONAL REPRESSOR OF EMRAB OPERON"/>
    <property type="match status" value="1"/>
</dbReference>
<dbReference type="PROSITE" id="PS50995">
    <property type="entry name" value="HTH_MARR_2"/>
    <property type="match status" value="1"/>
</dbReference>
<keyword evidence="2" id="KW-0238">DNA-binding</keyword>
<gene>
    <name evidence="5" type="ORF">BUW47_07755</name>
    <name evidence="7" type="ORF">C1Y38_03060</name>
    <name evidence="6" type="ORF">GC247_09285</name>
</gene>
<dbReference type="SUPFAM" id="SSF46785">
    <property type="entry name" value="Winged helix' DNA-binding domain"/>
    <property type="match status" value="1"/>
</dbReference>
<dbReference type="GO" id="GO:0003700">
    <property type="term" value="F:DNA-binding transcription factor activity"/>
    <property type="evidence" value="ECO:0007669"/>
    <property type="project" value="InterPro"/>
</dbReference>
<reference evidence="5 8" key="1">
    <citation type="submission" date="2016-12" db="EMBL/GenBank/DDBJ databases">
        <title>Complete Genome Sequence of Lactobacillus fermentum Strain SNUV175, a Probiotic for Treatment of Bacterial Vaginosis.</title>
        <authorList>
            <person name="Lee S."/>
            <person name="You H.J."/>
            <person name="Kwon B."/>
            <person name="Ko G."/>
        </authorList>
    </citation>
    <scope>NUCLEOTIDE SEQUENCE [LARGE SCALE GENOMIC DNA]</scope>
    <source>
        <strain evidence="5 8">SNUV175</strain>
    </source>
</reference>
<dbReference type="GeneID" id="83716197"/>
<evidence type="ECO:0000313" key="9">
    <source>
        <dbReference type="Proteomes" id="UP000236514"/>
    </source>
</evidence>
<evidence type="ECO:0000256" key="3">
    <source>
        <dbReference type="ARBA" id="ARBA00023163"/>
    </source>
</evidence>
<dbReference type="EMBL" id="POTQ01000004">
    <property type="protein sequence ID" value="PNV58353.1"/>
    <property type="molecule type" value="Genomic_DNA"/>
</dbReference>
<dbReference type="InterPro" id="IPR000835">
    <property type="entry name" value="HTH_MarR-typ"/>
</dbReference>
<evidence type="ECO:0000313" key="6">
    <source>
        <dbReference type="EMBL" id="MPQ36030.1"/>
    </source>
</evidence>
<dbReference type="EMBL" id="CP019030">
    <property type="protein sequence ID" value="APU46313.1"/>
    <property type="molecule type" value="Genomic_DNA"/>
</dbReference>
<dbReference type="OrthoDB" id="6462103at2"/>
<accession>A0A0F4HD93</accession>
<evidence type="ECO:0000313" key="10">
    <source>
        <dbReference type="Proteomes" id="UP000466799"/>
    </source>
</evidence>
<dbReference type="InterPro" id="IPR011991">
    <property type="entry name" value="ArsR-like_HTH"/>
</dbReference>